<sequence length="577" mass="65210">MDSVVSSRFRHTSLPHVSISKELSRRDSLSSSRTRDSGYNSDLDISLSPFEYVDPQKHISLVRIPSLQLSHMTGNAYRVDTVSSLQNDLSRTLVMPHLSSSLVEEPRSVPAIKGPSTTLEEADDDIEEWIRDNLPSHNRPEQRVSSIVSLSSATSYEMYTDTDMSDDEHHITSSAPRCTLPGPTVKTINLIMRKVESHSRGVALQCNGGNASTAASGNESSTQRGTRRVSQDSGKRKTRYDEEPYHNDDGEGDKEIPNKRRRGSLATIGSSERGAKFACPFYKHEPHRFRARRTCPGPGWPTVHRMKEHLYRAHAQLVYCPRCYATFDADMDLSSHLRSAHCLVSEPQSIEGIDRETLKSLRKRSPVFRPEEDKWRDVYHVLFPDVDLEDIPSPFYDADTPSEESRRFRRELLRRVQQELLSTAGQLPHPVEHQLLHQVANIVRRCEEELLNPLTRTSLDAPPLSSRRASDTSTLSSWSQHTPYHSNSIHFDLDNPRSLQQPVQSSTHVDGFAWLEESNHRQAATEQSGPFAPVVWEQLHALDTITEWNDSEALSLPPKDVCGDDVLAHFPTGMSTW</sequence>
<feature type="region of interest" description="Disordered" evidence="1">
    <location>
        <begin position="21"/>
        <end position="40"/>
    </location>
</feature>
<protein>
    <recommendedName>
        <fullName evidence="2">C2H2-type domain-containing protein</fullName>
    </recommendedName>
</protein>
<evidence type="ECO:0000259" key="2">
    <source>
        <dbReference type="PROSITE" id="PS00028"/>
    </source>
</evidence>
<reference evidence="4" key="1">
    <citation type="journal article" date="2021" name="BMC Genomics">
        <title>Chromosome-level genome assembly and manually-curated proteome of model necrotroph Parastagonospora nodorum Sn15 reveals a genome-wide trove of candidate effector homologs, and redundancy of virulence-related functions within an accessory chromosome.</title>
        <authorList>
            <person name="Bertazzoni S."/>
            <person name="Jones D.A.B."/>
            <person name="Phan H.T."/>
            <person name="Tan K.-C."/>
            <person name="Hane J.K."/>
        </authorList>
    </citation>
    <scope>NUCLEOTIDE SEQUENCE [LARGE SCALE GENOMIC DNA]</scope>
    <source>
        <strain evidence="4">SN15 / ATCC MYA-4574 / FGSC 10173)</strain>
    </source>
</reference>
<dbReference type="VEuPathDB" id="FungiDB:JI435_057820"/>
<feature type="compositionally biased region" description="Basic and acidic residues" evidence="1">
    <location>
        <begin position="229"/>
        <end position="258"/>
    </location>
</feature>
<feature type="region of interest" description="Disordered" evidence="1">
    <location>
        <begin position="204"/>
        <end position="269"/>
    </location>
</feature>
<feature type="compositionally biased region" description="Polar residues" evidence="1">
    <location>
        <begin position="471"/>
        <end position="480"/>
    </location>
</feature>
<dbReference type="AlphaFoldDB" id="A0A7U2EZW9"/>
<feature type="compositionally biased region" description="Basic and acidic residues" evidence="1">
    <location>
        <begin position="22"/>
        <end position="36"/>
    </location>
</feature>
<feature type="compositionally biased region" description="Polar residues" evidence="1">
    <location>
        <begin position="207"/>
        <end position="224"/>
    </location>
</feature>
<evidence type="ECO:0000256" key="1">
    <source>
        <dbReference type="SAM" id="MobiDB-lite"/>
    </source>
</evidence>
<dbReference type="OrthoDB" id="4161727at2759"/>
<evidence type="ECO:0000313" key="3">
    <source>
        <dbReference type="EMBL" id="QRC96146.1"/>
    </source>
</evidence>
<organism evidence="3 4">
    <name type="scientific">Phaeosphaeria nodorum (strain SN15 / ATCC MYA-4574 / FGSC 10173)</name>
    <name type="common">Glume blotch fungus</name>
    <name type="synonym">Parastagonospora nodorum</name>
    <dbReference type="NCBI Taxonomy" id="321614"/>
    <lineage>
        <taxon>Eukaryota</taxon>
        <taxon>Fungi</taxon>
        <taxon>Dikarya</taxon>
        <taxon>Ascomycota</taxon>
        <taxon>Pezizomycotina</taxon>
        <taxon>Dothideomycetes</taxon>
        <taxon>Pleosporomycetidae</taxon>
        <taxon>Pleosporales</taxon>
        <taxon>Pleosporineae</taxon>
        <taxon>Phaeosphaeriaceae</taxon>
        <taxon>Parastagonospora</taxon>
    </lineage>
</organism>
<feature type="domain" description="C2H2-type" evidence="2">
    <location>
        <begin position="320"/>
        <end position="341"/>
    </location>
</feature>
<dbReference type="PROSITE" id="PS00028">
    <property type="entry name" value="ZINC_FINGER_C2H2_1"/>
    <property type="match status" value="1"/>
</dbReference>
<dbReference type="InterPro" id="IPR013087">
    <property type="entry name" value="Znf_C2H2_type"/>
</dbReference>
<dbReference type="PANTHER" id="PTHR38166:SF1">
    <property type="entry name" value="C2H2-TYPE DOMAIN-CONTAINING PROTEIN"/>
    <property type="match status" value="1"/>
</dbReference>
<feature type="region of interest" description="Disordered" evidence="1">
    <location>
        <begin position="456"/>
        <end position="480"/>
    </location>
</feature>
<dbReference type="EMBL" id="CP069028">
    <property type="protein sequence ID" value="QRC96146.1"/>
    <property type="molecule type" value="Genomic_DNA"/>
</dbReference>
<name>A0A7U2EZW9_PHANO</name>
<dbReference type="Proteomes" id="UP000663193">
    <property type="component" value="Chromosome 6"/>
</dbReference>
<gene>
    <name evidence="3" type="ORF">JI435_057820</name>
</gene>
<accession>A0A7U2EZW9</accession>
<proteinExistence type="predicted"/>
<keyword evidence="4" id="KW-1185">Reference proteome</keyword>
<evidence type="ECO:0000313" key="4">
    <source>
        <dbReference type="Proteomes" id="UP000663193"/>
    </source>
</evidence>
<dbReference type="PANTHER" id="PTHR38166">
    <property type="entry name" value="C2H2-TYPE DOMAIN-CONTAINING PROTEIN-RELATED"/>
    <property type="match status" value="1"/>
</dbReference>